<comment type="caution">
    <text evidence="1">The sequence shown here is derived from an EMBL/GenBank/DDBJ whole genome shotgun (WGS) entry which is preliminary data.</text>
</comment>
<evidence type="ECO:0000313" key="2">
    <source>
        <dbReference type="Proteomes" id="UP000625711"/>
    </source>
</evidence>
<sequence>MTEGHRARPTNSWRISGIEWGRLEKFSPGQRQGKISGTFPDFSLEQVYDLVRGFQGGDLFSLIFTRKTGA</sequence>
<dbReference type="EMBL" id="JAACXV010009055">
    <property type="protein sequence ID" value="KAF7275821.1"/>
    <property type="molecule type" value="Genomic_DNA"/>
</dbReference>
<keyword evidence="2" id="KW-1185">Reference proteome</keyword>
<protein>
    <submittedName>
        <fullName evidence="1">Uncharacterized protein</fullName>
    </submittedName>
</protein>
<name>A0A834MBQ1_RHYFE</name>
<accession>A0A834MBQ1</accession>
<proteinExistence type="predicted"/>
<gene>
    <name evidence="1" type="ORF">GWI33_011237</name>
</gene>
<organism evidence="1 2">
    <name type="scientific">Rhynchophorus ferrugineus</name>
    <name type="common">Red palm weevil</name>
    <name type="synonym">Curculio ferrugineus</name>
    <dbReference type="NCBI Taxonomy" id="354439"/>
    <lineage>
        <taxon>Eukaryota</taxon>
        <taxon>Metazoa</taxon>
        <taxon>Ecdysozoa</taxon>
        <taxon>Arthropoda</taxon>
        <taxon>Hexapoda</taxon>
        <taxon>Insecta</taxon>
        <taxon>Pterygota</taxon>
        <taxon>Neoptera</taxon>
        <taxon>Endopterygota</taxon>
        <taxon>Coleoptera</taxon>
        <taxon>Polyphaga</taxon>
        <taxon>Cucujiformia</taxon>
        <taxon>Curculionidae</taxon>
        <taxon>Dryophthorinae</taxon>
        <taxon>Rhynchophorus</taxon>
    </lineage>
</organism>
<evidence type="ECO:0000313" key="1">
    <source>
        <dbReference type="EMBL" id="KAF7275821.1"/>
    </source>
</evidence>
<reference evidence="1" key="1">
    <citation type="submission" date="2020-08" db="EMBL/GenBank/DDBJ databases">
        <title>Genome sequencing and assembly of the red palm weevil Rhynchophorus ferrugineus.</title>
        <authorList>
            <person name="Dias G.B."/>
            <person name="Bergman C.M."/>
            <person name="Manee M."/>
        </authorList>
    </citation>
    <scope>NUCLEOTIDE SEQUENCE</scope>
    <source>
        <strain evidence="1">AA-2017</strain>
        <tissue evidence="1">Whole larva</tissue>
    </source>
</reference>
<dbReference type="Proteomes" id="UP000625711">
    <property type="component" value="Unassembled WGS sequence"/>
</dbReference>
<dbReference type="AlphaFoldDB" id="A0A834MBQ1"/>